<name>A0A9P7A0T8_9AGAM</name>
<dbReference type="InterPro" id="IPR013762">
    <property type="entry name" value="Integrase-like_cat_sf"/>
</dbReference>
<reference evidence="2" key="1">
    <citation type="journal article" date="2020" name="New Phytol.">
        <title>Comparative genomics reveals dynamic genome evolution in host specialist ectomycorrhizal fungi.</title>
        <authorList>
            <person name="Lofgren L.A."/>
            <person name="Nguyen N.H."/>
            <person name="Vilgalys R."/>
            <person name="Ruytinx J."/>
            <person name="Liao H.L."/>
            <person name="Branco S."/>
            <person name="Kuo A."/>
            <person name="LaButti K."/>
            <person name="Lipzen A."/>
            <person name="Andreopoulos W."/>
            <person name="Pangilinan J."/>
            <person name="Riley R."/>
            <person name="Hundley H."/>
            <person name="Na H."/>
            <person name="Barry K."/>
            <person name="Grigoriev I.V."/>
            <person name="Stajich J.E."/>
            <person name="Kennedy P.G."/>
        </authorList>
    </citation>
    <scope>NUCLEOTIDE SEQUENCE</scope>
    <source>
        <strain evidence="2">DOB743</strain>
    </source>
</reference>
<evidence type="ECO:0000256" key="1">
    <source>
        <dbReference type="ARBA" id="ARBA00023172"/>
    </source>
</evidence>
<dbReference type="GO" id="GO:0015074">
    <property type="term" value="P:DNA integration"/>
    <property type="evidence" value="ECO:0007669"/>
    <property type="project" value="InterPro"/>
</dbReference>
<dbReference type="EMBL" id="JABBWD010000009">
    <property type="protein sequence ID" value="KAG1780322.1"/>
    <property type="molecule type" value="Genomic_DNA"/>
</dbReference>
<dbReference type="InterPro" id="IPR011010">
    <property type="entry name" value="DNA_brk_join_enz"/>
</dbReference>
<accession>A0A9P7A0T8</accession>
<dbReference type="AlphaFoldDB" id="A0A9P7A0T8"/>
<dbReference type="GO" id="GO:0003677">
    <property type="term" value="F:DNA binding"/>
    <property type="evidence" value="ECO:0007669"/>
    <property type="project" value="InterPro"/>
</dbReference>
<keyword evidence="3" id="KW-1185">Reference proteome</keyword>
<organism evidence="2 3">
    <name type="scientific">Suillus placidus</name>
    <dbReference type="NCBI Taxonomy" id="48579"/>
    <lineage>
        <taxon>Eukaryota</taxon>
        <taxon>Fungi</taxon>
        <taxon>Dikarya</taxon>
        <taxon>Basidiomycota</taxon>
        <taxon>Agaricomycotina</taxon>
        <taxon>Agaricomycetes</taxon>
        <taxon>Agaricomycetidae</taxon>
        <taxon>Boletales</taxon>
        <taxon>Suillineae</taxon>
        <taxon>Suillaceae</taxon>
        <taxon>Suillus</taxon>
    </lineage>
</organism>
<evidence type="ECO:0000313" key="2">
    <source>
        <dbReference type="EMBL" id="KAG1780322.1"/>
    </source>
</evidence>
<evidence type="ECO:0000313" key="3">
    <source>
        <dbReference type="Proteomes" id="UP000714275"/>
    </source>
</evidence>
<dbReference type="Gene3D" id="1.10.443.10">
    <property type="entry name" value="Intergrase catalytic core"/>
    <property type="match status" value="1"/>
</dbReference>
<dbReference type="Proteomes" id="UP000714275">
    <property type="component" value="Unassembled WGS sequence"/>
</dbReference>
<gene>
    <name evidence="2" type="ORF">EV702DRAFT_1178054</name>
</gene>
<dbReference type="SUPFAM" id="SSF56349">
    <property type="entry name" value="DNA breaking-rejoining enzymes"/>
    <property type="match status" value="1"/>
</dbReference>
<keyword evidence="1" id="KW-0233">DNA recombination</keyword>
<proteinExistence type="predicted"/>
<dbReference type="GO" id="GO:0006310">
    <property type="term" value="P:DNA recombination"/>
    <property type="evidence" value="ECO:0007669"/>
    <property type="project" value="UniProtKB-KW"/>
</dbReference>
<dbReference type="OrthoDB" id="3163890at2759"/>
<protein>
    <submittedName>
        <fullName evidence="2">DNA breaking-rejoining enzyme</fullName>
    </submittedName>
</protein>
<comment type="caution">
    <text evidence="2">The sequence shown here is derived from an EMBL/GenBank/DDBJ whole genome shotgun (WGS) entry which is preliminary data.</text>
</comment>
<sequence>MKPSTQDCGTYGHAQKMRASMTYTFGRLNGLGNMPWHESDAGGGLMVGNPSISVEVSSYMCFLHRCKLYHHNHLAHNWTIRKYQPGERGQSGLDLWGGGHVQRLLQAAYTVLFLCMLHFDEVLKIQVHNLQAHEDRMVCGASNLECLCCSARSDCPVEIKLFHLWSLPSCEAHICPVRALAAWLSESKITSAAQIPDARHQSSEQFLELFCNNLLDINIDPAPYGTHSFRRGGCQYLHVEKHWPLRRICEWGGWSAEFSNLTIVKYLISLDDPAEPREHFFDPNRPPMVKCPQCRRCCACA</sequence>